<proteinExistence type="predicted"/>
<evidence type="ECO:0000313" key="1">
    <source>
        <dbReference type="EMBL" id="CEP09188.1"/>
    </source>
</evidence>
<protein>
    <submittedName>
        <fullName evidence="1">Uncharacterized protein</fullName>
    </submittedName>
</protein>
<dbReference type="EMBL" id="LN721266">
    <property type="protein sequence ID" value="CEP09188.1"/>
    <property type="molecule type" value="Genomic_DNA"/>
</dbReference>
<dbReference type="AlphaFoldDB" id="A0A0B7N1B9"/>
<dbReference type="OrthoDB" id="2261494at2759"/>
<sequence>MDSKTLKGFKNALTSFPEAKDEEESALDFLEEDILRADIEDGEPVFNSLFVYPFVKAVPDIIAADIDNSLADFRPGEVILESMSNQLKISEIFKNDKWNY</sequence>
<name>A0A0B7N1B9_9FUNG</name>
<reference evidence="1 2" key="1">
    <citation type="submission" date="2014-09" db="EMBL/GenBank/DDBJ databases">
        <authorList>
            <person name="Ellenberger Sabrina"/>
        </authorList>
    </citation>
    <scope>NUCLEOTIDE SEQUENCE [LARGE SCALE GENOMIC DNA]</scope>
    <source>
        <strain evidence="1 2">CBS 412.66</strain>
    </source>
</reference>
<dbReference type="Proteomes" id="UP000054107">
    <property type="component" value="Unassembled WGS sequence"/>
</dbReference>
<gene>
    <name evidence="1" type="primary">PARPA_02664.1 scaffold 5155</name>
</gene>
<keyword evidence="2" id="KW-1185">Reference proteome</keyword>
<evidence type="ECO:0000313" key="2">
    <source>
        <dbReference type="Proteomes" id="UP000054107"/>
    </source>
</evidence>
<organism evidence="1 2">
    <name type="scientific">Parasitella parasitica</name>
    <dbReference type="NCBI Taxonomy" id="35722"/>
    <lineage>
        <taxon>Eukaryota</taxon>
        <taxon>Fungi</taxon>
        <taxon>Fungi incertae sedis</taxon>
        <taxon>Mucoromycota</taxon>
        <taxon>Mucoromycotina</taxon>
        <taxon>Mucoromycetes</taxon>
        <taxon>Mucorales</taxon>
        <taxon>Mucorineae</taxon>
        <taxon>Mucoraceae</taxon>
        <taxon>Parasitella</taxon>
    </lineage>
</organism>
<accession>A0A0B7N1B9</accession>